<keyword evidence="1" id="KW-0812">Transmembrane</keyword>
<name>A0AAN5C3Y5_9BILA</name>
<gene>
    <name evidence="2" type="ORF">PMAYCL1PPCAC_00005</name>
</gene>
<feature type="transmembrane region" description="Helical" evidence="1">
    <location>
        <begin position="197"/>
        <end position="219"/>
    </location>
</feature>
<accession>A0AAN5C3Y5</accession>
<evidence type="ECO:0000313" key="3">
    <source>
        <dbReference type="Proteomes" id="UP001328107"/>
    </source>
</evidence>
<keyword evidence="1" id="KW-1133">Transmembrane helix</keyword>
<keyword evidence="3" id="KW-1185">Reference proteome</keyword>
<sequence>MILPLLLLASTAFAQELCNQETPRSCECSSCWDDLPLSGAINWITVETDGCGAIDELAMRTKLASWSTEECGSSVHCGIRLPIAPEQILLGRLSCDAATRAGAISLAVMTGPDGKDVLKQDSFLPARLLGAILHSREHLLAIALRAHLTSVSITRITAPLRIRTSTTPPHTTTVPISTTTEATSLRPRLFFIPTSSLGIGLSVGCFATAIIALIAYGVWGRIEWKRLVEGRWKRKVYRKVPDVMFRSADEMPTMLPTVIPNRNPTVIPHSTSAYSTTQLIRY</sequence>
<reference evidence="3" key="1">
    <citation type="submission" date="2022-10" db="EMBL/GenBank/DDBJ databases">
        <title>Genome assembly of Pristionchus species.</title>
        <authorList>
            <person name="Yoshida K."/>
            <person name="Sommer R.J."/>
        </authorList>
    </citation>
    <scope>NUCLEOTIDE SEQUENCE [LARGE SCALE GENOMIC DNA]</scope>
    <source>
        <strain evidence="3">RS5460</strain>
    </source>
</reference>
<comment type="caution">
    <text evidence="2">The sequence shown here is derived from an EMBL/GenBank/DDBJ whole genome shotgun (WGS) entry which is preliminary data.</text>
</comment>
<dbReference type="EMBL" id="BTRK01000001">
    <property type="protein sequence ID" value="GMR29810.1"/>
    <property type="molecule type" value="Genomic_DNA"/>
</dbReference>
<dbReference type="AlphaFoldDB" id="A0AAN5C3Y5"/>
<proteinExistence type="predicted"/>
<evidence type="ECO:0000256" key="1">
    <source>
        <dbReference type="SAM" id="Phobius"/>
    </source>
</evidence>
<keyword evidence="1" id="KW-0472">Membrane</keyword>
<protein>
    <submittedName>
        <fullName evidence="2">Uncharacterized protein</fullName>
    </submittedName>
</protein>
<organism evidence="2 3">
    <name type="scientific">Pristionchus mayeri</name>
    <dbReference type="NCBI Taxonomy" id="1317129"/>
    <lineage>
        <taxon>Eukaryota</taxon>
        <taxon>Metazoa</taxon>
        <taxon>Ecdysozoa</taxon>
        <taxon>Nematoda</taxon>
        <taxon>Chromadorea</taxon>
        <taxon>Rhabditida</taxon>
        <taxon>Rhabditina</taxon>
        <taxon>Diplogasteromorpha</taxon>
        <taxon>Diplogasteroidea</taxon>
        <taxon>Neodiplogasteridae</taxon>
        <taxon>Pristionchus</taxon>
    </lineage>
</organism>
<dbReference type="Proteomes" id="UP001328107">
    <property type="component" value="Unassembled WGS sequence"/>
</dbReference>
<evidence type="ECO:0000313" key="2">
    <source>
        <dbReference type="EMBL" id="GMR29810.1"/>
    </source>
</evidence>